<dbReference type="InterPro" id="IPR000601">
    <property type="entry name" value="PKD_dom"/>
</dbReference>
<keyword evidence="3" id="KW-1185">Reference proteome</keyword>
<dbReference type="InterPro" id="IPR011871">
    <property type="entry name" value="Fib_succ_major"/>
</dbReference>
<proteinExistence type="predicted"/>
<evidence type="ECO:0000313" key="3">
    <source>
        <dbReference type="Proteomes" id="UP001378956"/>
    </source>
</evidence>
<dbReference type="PROSITE" id="PS51257">
    <property type="entry name" value="PROKAR_LIPOPROTEIN"/>
    <property type="match status" value="1"/>
</dbReference>
<dbReference type="EMBL" id="JBBEUB010000006">
    <property type="protein sequence ID" value="MEJ2904255.1"/>
    <property type="molecule type" value="Genomic_DNA"/>
</dbReference>
<dbReference type="PROSITE" id="PS50093">
    <property type="entry name" value="PKD"/>
    <property type="match status" value="1"/>
</dbReference>
<dbReference type="InterPro" id="IPR013783">
    <property type="entry name" value="Ig-like_fold"/>
</dbReference>
<dbReference type="NCBIfam" id="TIGR02145">
    <property type="entry name" value="Fib_succ_major"/>
    <property type="match status" value="1"/>
</dbReference>
<protein>
    <submittedName>
        <fullName evidence="2">FISUMP domain-containing protein</fullName>
    </submittedName>
</protein>
<gene>
    <name evidence="2" type="ORF">WAE58_17575</name>
</gene>
<comment type="caution">
    <text evidence="2">The sequence shown here is derived from an EMBL/GenBank/DDBJ whole genome shotgun (WGS) entry which is preliminary data.</text>
</comment>
<dbReference type="CDD" id="cd00146">
    <property type="entry name" value="PKD"/>
    <property type="match status" value="1"/>
</dbReference>
<dbReference type="SMART" id="SM00089">
    <property type="entry name" value="PKD"/>
    <property type="match status" value="1"/>
</dbReference>
<dbReference type="InterPro" id="IPR022409">
    <property type="entry name" value="PKD/Chitinase_dom"/>
</dbReference>
<dbReference type="Proteomes" id="UP001378956">
    <property type="component" value="Unassembled WGS sequence"/>
</dbReference>
<dbReference type="RefSeq" id="WP_337717185.1">
    <property type="nucleotide sequence ID" value="NZ_JBBEUB010000006.1"/>
</dbReference>
<accession>A0ABU8NS30</accession>
<reference evidence="2 3" key="1">
    <citation type="submission" date="2024-03" db="EMBL/GenBank/DDBJ databases">
        <title>Sequence of Lycoming College Course Isolates.</title>
        <authorList>
            <person name="Plotts O."/>
            <person name="Newman J."/>
        </authorList>
    </citation>
    <scope>NUCLEOTIDE SEQUENCE [LARGE SCALE GENOMIC DNA]</scope>
    <source>
        <strain evidence="2 3">CJB-3</strain>
    </source>
</reference>
<dbReference type="SUPFAM" id="SSF49299">
    <property type="entry name" value="PKD domain"/>
    <property type="match status" value="1"/>
</dbReference>
<dbReference type="InterPro" id="IPR035986">
    <property type="entry name" value="PKD_dom_sf"/>
</dbReference>
<evidence type="ECO:0000313" key="2">
    <source>
        <dbReference type="EMBL" id="MEJ2904255.1"/>
    </source>
</evidence>
<organism evidence="2 3">
    <name type="scientific">Pedobacter panaciterrae</name>
    <dbReference type="NCBI Taxonomy" id="363849"/>
    <lineage>
        <taxon>Bacteria</taxon>
        <taxon>Pseudomonadati</taxon>
        <taxon>Bacteroidota</taxon>
        <taxon>Sphingobacteriia</taxon>
        <taxon>Sphingobacteriales</taxon>
        <taxon>Sphingobacteriaceae</taxon>
        <taxon>Pedobacter</taxon>
    </lineage>
</organism>
<evidence type="ECO:0000259" key="1">
    <source>
        <dbReference type="PROSITE" id="PS50093"/>
    </source>
</evidence>
<feature type="domain" description="PKD" evidence="1">
    <location>
        <begin position="31"/>
        <end position="117"/>
    </location>
</feature>
<dbReference type="Pfam" id="PF09603">
    <property type="entry name" value="Fib_succ_major"/>
    <property type="match status" value="1"/>
</dbReference>
<dbReference type="Pfam" id="PF18911">
    <property type="entry name" value="PKD_4"/>
    <property type="match status" value="1"/>
</dbReference>
<sequence>MRDLKFLPFVLMLCSTLIISCTKIKDNAILPAADFSASVTSIKTDSVASFTDLSTGNPTSWSWSFAGGTPSSSSLQNPVNIQYHAAGTYNVTLTVTNADGSNTKTKTGYIVVSVAPQLPMVSTVAISSIANTTAVSGGTISSIDNSVVTARGVCWSTNNNPSIVNDKTTDGSGAGNFTSNLTGLNSNTTYYVRAYATNSIGTAYGNEISFTTTGLANCGTVTDVDGNVYHTVTIGTQCWMVENLKTTHYRNGAEILTAPDSQTWDAFTKGAYCYYNNDSKNNNPYGKLYNWYAVNNSNNIAPAGWHVPTKDEWITLITFLNGKYSAGGPLKDLLYWSTPNVGATNSSGFSALPGGYRFAHGNFDNLSLIGYYWASTEDSGVSGGVAGDEIRLYHSYIEVDISSGFKYNGYSVRCVKD</sequence>
<dbReference type="Gene3D" id="2.60.40.10">
    <property type="entry name" value="Immunoglobulins"/>
    <property type="match status" value="1"/>
</dbReference>
<name>A0ABU8NS30_9SPHI</name>